<dbReference type="SUPFAM" id="SSF48208">
    <property type="entry name" value="Six-hairpin glycosidases"/>
    <property type="match status" value="1"/>
</dbReference>
<evidence type="ECO:0000256" key="3">
    <source>
        <dbReference type="ARBA" id="ARBA00022801"/>
    </source>
</evidence>
<dbReference type="PRINTS" id="PR00735">
    <property type="entry name" value="GLHYDRLASE8"/>
</dbReference>
<keyword evidence="6" id="KW-0119">Carbohydrate metabolism</keyword>
<dbReference type="InterPro" id="IPR008928">
    <property type="entry name" value="6-hairpin_glycosidase_sf"/>
</dbReference>
<protein>
    <recommendedName>
        <fullName evidence="6">Glucanase</fullName>
        <ecNumber evidence="6">3.2.1.-</ecNumber>
    </recommendedName>
</protein>
<dbReference type="InterPro" id="IPR019834">
    <property type="entry name" value="Glyco_hydro_8_CS"/>
</dbReference>
<keyword evidence="6" id="KW-0624">Polysaccharide degradation</keyword>
<dbReference type="Pfam" id="PF01270">
    <property type="entry name" value="Glyco_hydro_8"/>
    <property type="match status" value="1"/>
</dbReference>
<dbReference type="EC" id="3.2.1.-" evidence="6"/>
<name>A0A0F7EEM0_BRELA</name>
<evidence type="ECO:0000313" key="8">
    <source>
        <dbReference type="EMBL" id="AKF92517.1"/>
    </source>
</evidence>
<organism evidence="8">
    <name type="scientific">Brevibacillus laterosporus</name>
    <name type="common">Bacillus laterosporus</name>
    <dbReference type="NCBI Taxonomy" id="1465"/>
    <lineage>
        <taxon>Bacteria</taxon>
        <taxon>Bacillati</taxon>
        <taxon>Bacillota</taxon>
        <taxon>Bacilli</taxon>
        <taxon>Bacillales</taxon>
        <taxon>Paenibacillaceae</taxon>
        <taxon>Brevibacillus</taxon>
    </lineage>
</organism>
<feature type="chain" id="PRO_5002514718" description="Glucanase" evidence="7">
    <location>
        <begin position="28"/>
        <end position="450"/>
    </location>
</feature>
<dbReference type="PROSITE" id="PS00812">
    <property type="entry name" value="GLYCOSYL_HYDROL_F8"/>
    <property type="match status" value="1"/>
</dbReference>
<feature type="active site" description="Nucleophile" evidence="5">
    <location>
        <position position="190"/>
    </location>
</feature>
<dbReference type="GO" id="GO:0000272">
    <property type="term" value="P:polysaccharide catabolic process"/>
    <property type="evidence" value="ECO:0007669"/>
    <property type="project" value="UniProtKB-KW"/>
</dbReference>
<evidence type="ECO:0000256" key="1">
    <source>
        <dbReference type="ARBA" id="ARBA00009209"/>
    </source>
</evidence>
<reference evidence="8" key="1">
    <citation type="submission" date="2015-03" db="EMBL/GenBank/DDBJ databases">
        <title>MIGS Cultured Bacterial/Archaeal sample from Brevibacillus laterosporus.</title>
        <authorList>
            <person name="Zeng D."/>
            <person name="Zhu L."/>
            <person name="Dong G."/>
            <person name="Ye W."/>
            <person name="Ren D."/>
            <person name="Wu L."/>
            <person name="Xu J."/>
            <person name="Li G."/>
            <person name="Guo L."/>
        </authorList>
    </citation>
    <scope>NUCLEOTIDE SEQUENCE</scope>
    <source>
        <strain evidence="8">B9</strain>
    </source>
</reference>
<comment type="similarity">
    <text evidence="1 6">Belongs to the glycosyl hydrolase 8 (cellulase D) family.</text>
</comment>
<dbReference type="Gene3D" id="1.50.10.10">
    <property type="match status" value="1"/>
</dbReference>
<dbReference type="InterPro" id="IPR002037">
    <property type="entry name" value="Glyco_hydro_8"/>
</dbReference>
<evidence type="ECO:0000256" key="5">
    <source>
        <dbReference type="PROSITE-ProRule" id="PRU10058"/>
    </source>
</evidence>
<feature type="signal peptide" evidence="7">
    <location>
        <begin position="1"/>
        <end position="27"/>
    </location>
</feature>
<proteinExistence type="inferred from homology"/>
<evidence type="ECO:0000256" key="2">
    <source>
        <dbReference type="ARBA" id="ARBA00022729"/>
    </source>
</evidence>
<keyword evidence="3 6" id="KW-0378">Hydrolase</keyword>
<dbReference type="AlphaFoldDB" id="A0A0F7EEM0"/>
<evidence type="ECO:0000256" key="6">
    <source>
        <dbReference type="RuleBase" id="RU361167"/>
    </source>
</evidence>
<dbReference type="EMBL" id="CP011074">
    <property type="protein sequence ID" value="AKF92517.1"/>
    <property type="molecule type" value="Genomic_DNA"/>
</dbReference>
<sequence length="450" mass="50472">MKQRKRLSLISAGICSLLALFPISASGSMPSNELVTDTPRLQESKETLLVNVARPFPQHTDYVSGSIKPNHVSQTELDNDVRRIYDEWKERYIKKHPKANNQYYVFYNLEKTVEPDNAVSSSEGHGYGMLATVLMAGHDAEAKTYFDGLYRYYKAHPSVINSALMAWQQVKDSKGNIIDNPDGGNDAATDGDMDIAYALLLADKQWGSFGEIDYLSQAKNVINAIMKNEVNYSEGILKLGDWADDSDSKYGKATRTSDFMLSHLKAFEKATGNSKWSKVVDKTYSIQNTLYTKNSSKAGLLPDFAVKKSSSYVPAPPHLLEDKNDGNYYYNACRVPWRLPVDYLMSGDSRAVPQLETLNAWIQKTTSKNPKKVMSGYSLDGKVLPKADFNSMVFTAPFAVSAMIDSQNQEWLNKLWAHMASSPTKSNEYFDNSIRLLTMITASGNWWLPE</sequence>
<gene>
    <name evidence="8" type="ORF">EX87_01600</name>
</gene>
<accession>A0A0F7EEM0</accession>
<evidence type="ECO:0000256" key="7">
    <source>
        <dbReference type="SAM" id="SignalP"/>
    </source>
</evidence>
<dbReference type="InterPro" id="IPR012341">
    <property type="entry name" value="6hp_glycosidase-like_sf"/>
</dbReference>
<keyword evidence="4 6" id="KW-0326">Glycosidase</keyword>
<dbReference type="RefSeq" id="WP_051870367.1">
    <property type="nucleotide sequence ID" value="NZ_CP011074.1"/>
</dbReference>
<dbReference type="GO" id="GO:0004553">
    <property type="term" value="F:hydrolase activity, hydrolyzing O-glycosyl compounds"/>
    <property type="evidence" value="ECO:0007669"/>
    <property type="project" value="InterPro"/>
</dbReference>
<evidence type="ECO:0000256" key="4">
    <source>
        <dbReference type="ARBA" id="ARBA00023295"/>
    </source>
</evidence>
<keyword evidence="2 7" id="KW-0732">Signal</keyword>